<reference evidence="3" key="2">
    <citation type="submission" date="2024-04" db="EMBL/GenBank/DDBJ databases">
        <authorList>
            <person name="Chen Y."/>
            <person name="Shah S."/>
            <person name="Dougan E. K."/>
            <person name="Thang M."/>
            <person name="Chan C."/>
        </authorList>
    </citation>
    <scope>NUCLEOTIDE SEQUENCE [LARGE SCALE GENOMIC DNA]</scope>
</reference>
<dbReference type="Proteomes" id="UP001152797">
    <property type="component" value="Unassembled WGS sequence"/>
</dbReference>
<keyword evidence="4" id="KW-1185">Reference proteome</keyword>
<feature type="compositionally biased region" description="Basic and acidic residues" evidence="1">
    <location>
        <begin position="587"/>
        <end position="597"/>
    </location>
</feature>
<evidence type="ECO:0000256" key="1">
    <source>
        <dbReference type="SAM" id="MobiDB-lite"/>
    </source>
</evidence>
<feature type="region of interest" description="Disordered" evidence="1">
    <location>
        <begin position="561"/>
        <end position="615"/>
    </location>
</feature>
<feature type="compositionally biased region" description="Basic residues" evidence="1">
    <location>
        <begin position="379"/>
        <end position="404"/>
    </location>
</feature>
<dbReference type="EMBL" id="CAMXCT020006603">
    <property type="protein sequence ID" value="CAL1170188.1"/>
    <property type="molecule type" value="Genomic_DNA"/>
</dbReference>
<sequence length="700" mass="75777">MPPPCNKCKQGGAQEGDSWCLGCSSLELSQGLLKQPWRQVGLRAVAEAEPRSDRESEDSEFFEEEEEEEDKPITEVQRERRSSDADDFSELATPLPGDPGYVDAVRESLADTARPTTAQDYNLEEAAFWRLRHMPLGSVLELVGPSTAEAGAGATLAVLVTSCEGDSHGLWLGVSVLGSDVEEYKKEMQAYFKSGRRMMHLCYGTRDGSCAIGEEPGMHVRQFRWHPPGDFRAPWVNAYGLKKIREGIKMAVEEKKKKEEVHPRLPPREGRSGESDTEKRLAALRGSSPRVSFAAGTAAPATLGGAAGRPAGARAGALRRSDASRRVLEGGPSPLDLVKIETVDLTQDRPRSPSETVVAKDKRRRSSGLAEAAVAHQKATIKKERRRSRERSRSKKSKKKRKRRDRSESSSGSSKRSSSSGSSSLLPPLRRKSQRQPGSVFRMLEQQAFDFLAQDGLVEGREDGEELARRPKLFTYYQLGLKPSLDPRGRDCKELALLSRALDMLKDGKLDSLSDLLAARLIAVETATKQGWSTARHLEIFDGEEEGTAPAHILLAAQKHGKQVEKAGGKGSWPRASNWSSSWSGEGSDKEKKEGKPPGEGGCAVPVGTSAPPALHDSEHYVPVTGRAISFGSPADEVPAGQPDPCGESSIGNAGEAAMAFPGSSHTGTDGGGWMLSLPPQTRRSGLNSWPSRAVCISSA</sequence>
<organism evidence="2">
    <name type="scientific">Cladocopium goreaui</name>
    <dbReference type="NCBI Taxonomy" id="2562237"/>
    <lineage>
        <taxon>Eukaryota</taxon>
        <taxon>Sar</taxon>
        <taxon>Alveolata</taxon>
        <taxon>Dinophyceae</taxon>
        <taxon>Suessiales</taxon>
        <taxon>Symbiodiniaceae</taxon>
        <taxon>Cladocopium</taxon>
    </lineage>
</organism>
<feature type="region of interest" description="Disordered" evidence="1">
    <location>
        <begin position="301"/>
        <end position="437"/>
    </location>
</feature>
<feature type="region of interest" description="Disordered" evidence="1">
    <location>
        <begin position="254"/>
        <end position="279"/>
    </location>
</feature>
<feature type="compositionally biased region" description="Low complexity" evidence="1">
    <location>
        <begin position="409"/>
        <end position="428"/>
    </location>
</feature>
<gene>
    <name evidence="2" type="ORF">C1SCF055_LOCUS41512</name>
</gene>
<proteinExistence type="predicted"/>
<reference evidence="2" key="1">
    <citation type="submission" date="2022-10" db="EMBL/GenBank/DDBJ databases">
        <authorList>
            <person name="Chen Y."/>
            <person name="Dougan E. K."/>
            <person name="Chan C."/>
            <person name="Rhodes N."/>
            <person name="Thang M."/>
        </authorList>
    </citation>
    <scope>NUCLEOTIDE SEQUENCE</scope>
</reference>
<feature type="compositionally biased region" description="Low complexity" evidence="1">
    <location>
        <begin position="572"/>
        <end position="586"/>
    </location>
</feature>
<feature type="compositionally biased region" description="Basic and acidic residues" evidence="1">
    <location>
        <begin position="319"/>
        <end position="328"/>
    </location>
</feature>
<accession>A0A9P1GKT2</accession>
<feature type="compositionally biased region" description="Acidic residues" evidence="1">
    <location>
        <begin position="55"/>
        <end position="70"/>
    </location>
</feature>
<protein>
    <submittedName>
        <fullName evidence="2">Uncharacterized protein</fullName>
    </submittedName>
</protein>
<feature type="compositionally biased region" description="Low complexity" evidence="1">
    <location>
        <begin position="301"/>
        <end position="318"/>
    </location>
</feature>
<name>A0A9P1GKT2_9DINO</name>
<evidence type="ECO:0000313" key="3">
    <source>
        <dbReference type="EMBL" id="CAL1170188.1"/>
    </source>
</evidence>
<feature type="compositionally biased region" description="Basic and acidic residues" evidence="1">
    <location>
        <begin position="71"/>
        <end position="84"/>
    </location>
</feature>
<evidence type="ECO:0000313" key="2">
    <source>
        <dbReference type="EMBL" id="CAI4016813.1"/>
    </source>
</evidence>
<evidence type="ECO:0000313" key="4">
    <source>
        <dbReference type="Proteomes" id="UP001152797"/>
    </source>
</evidence>
<feature type="compositionally biased region" description="Basic and acidic residues" evidence="1">
    <location>
        <begin position="338"/>
        <end position="352"/>
    </location>
</feature>
<dbReference type="EMBL" id="CAMXCT010006603">
    <property type="protein sequence ID" value="CAI4016813.1"/>
    <property type="molecule type" value="Genomic_DNA"/>
</dbReference>
<dbReference type="EMBL" id="CAMXCT030006603">
    <property type="protein sequence ID" value="CAL4804125.1"/>
    <property type="molecule type" value="Genomic_DNA"/>
</dbReference>
<feature type="region of interest" description="Disordered" evidence="1">
    <location>
        <begin position="44"/>
        <end position="102"/>
    </location>
</feature>
<dbReference type="AlphaFoldDB" id="A0A9P1GKT2"/>
<comment type="caution">
    <text evidence="2">The sequence shown here is derived from an EMBL/GenBank/DDBJ whole genome shotgun (WGS) entry which is preliminary data.</text>
</comment>